<dbReference type="FunFam" id="3.40.1380.20:FF:000004">
    <property type="entry name" value="Pyruvate kinase"/>
    <property type="match status" value="1"/>
</dbReference>
<comment type="catalytic activity">
    <reaction evidence="18 20">
        <text>pyruvate + ATP = phosphoenolpyruvate + ADP + H(+)</text>
        <dbReference type="Rhea" id="RHEA:18157"/>
        <dbReference type="ChEBI" id="CHEBI:15361"/>
        <dbReference type="ChEBI" id="CHEBI:15378"/>
        <dbReference type="ChEBI" id="CHEBI:30616"/>
        <dbReference type="ChEBI" id="CHEBI:58702"/>
        <dbReference type="ChEBI" id="CHEBI:456216"/>
        <dbReference type="EC" id="2.7.1.40"/>
    </reaction>
</comment>
<evidence type="ECO:0000256" key="1">
    <source>
        <dbReference type="ARBA" id="ARBA00001946"/>
    </source>
</evidence>
<dbReference type="SUPFAM" id="SSF50800">
    <property type="entry name" value="PK beta-barrel domain-like"/>
    <property type="match status" value="1"/>
</dbReference>
<dbReference type="SUPFAM" id="SSF52935">
    <property type="entry name" value="PK C-terminal domain-like"/>
    <property type="match status" value="1"/>
</dbReference>
<keyword evidence="15" id="KW-0630">Potassium</keyword>
<feature type="domain" description="Pyruvate kinase C-terminal" evidence="22">
    <location>
        <begin position="363"/>
        <end position="477"/>
    </location>
</feature>
<dbReference type="SUPFAM" id="SSF51621">
    <property type="entry name" value="Phosphoenolpyruvate/pyruvate domain"/>
    <property type="match status" value="1"/>
</dbReference>
<keyword evidence="8" id="KW-0021">Allosteric enzyme</keyword>
<evidence type="ECO:0000256" key="8">
    <source>
        <dbReference type="ARBA" id="ARBA00022533"/>
    </source>
</evidence>
<comment type="cofactor">
    <cofactor evidence="2">
        <name>K(+)</name>
        <dbReference type="ChEBI" id="CHEBI:29103"/>
    </cofactor>
</comment>
<organism evidence="23 24">
    <name type="scientific">Buchnera aphidicola</name>
    <name type="common">Macrosiphoniella sanborni</name>
    <dbReference type="NCBI Taxonomy" id="1241865"/>
    <lineage>
        <taxon>Bacteria</taxon>
        <taxon>Pseudomonadati</taxon>
        <taxon>Pseudomonadota</taxon>
        <taxon>Gammaproteobacteria</taxon>
        <taxon>Enterobacterales</taxon>
        <taxon>Erwiniaceae</taxon>
        <taxon>Buchnera</taxon>
    </lineage>
</organism>
<evidence type="ECO:0000256" key="2">
    <source>
        <dbReference type="ARBA" id="ARBA00001958"/>
    </source>
</evidence>
<dbReference type="InterPro" id="IPR040442">
    <property type="entry name" value="Pyrv_kinase-like_dom_sf"/>
</dbReference>
<evidence type="ECO:0000256" key="3">
    <source>
        <dbReference type="ARBA" id="ARBA00004997"/>
    </source>
</evidence>
<dbReference type="GO" id="GO:0030955">
    <property type="term" value="F:potassium ion binding"/>
    <property type="evidence" value="ECO:0007669"/>
    <property type="project" value="UniProtKB-UniRule"/>
</dbReference>
<evidence type="ECO:0000256" key="10">
    <source>
        <dbReference type="ARBA" id="ARBA00022723"/>
    </source>
</evidence>
<dbReference type="OrthoDB" id="9812123at2"/>
<dbReference type="GO" id="GO:0004743">
    <property type="term" value="F:pyruvate kinase activity"/>
    <property type="evidence" value="ECO:0007669"/>
    <property type="project" value="UniProtKB-UniRule"/>
</dbReference>
<evidence type="ECO:0000259" key="22">
    <source>
        <dbReference type="Pfam" id="PF02887"/>
    </source>
</evidence>
<dbReference type="GO" id="GO:0005524">
    <property type="term" value="F:ATP binding"/>
    <property type="evidence" value="ECO:0007669"/>
    <property type="project" value="UniProtKB-KW"/>
</dbReference>
<evidence type="ECO:0000313" key="24">
    <source>
        <dbReference type="Proteomes" id="UP000298745"/>
    </source>
</evidence>
<dbReference type="GO" id="GO:0016301">
    <property type="term" value="F:kinase activity"/>
    <property type="evidence" value="ECO:0007669"/>
    <property type="project" value="UniProtKB-KW"/>
</dbReference>
<protein>
    <recommendedName>
        <fullName evidence="7 19">Pyruvate kinase</fullName>
        <ecNumber evidence="6 19">2.7.1.40</ecNumber>
    </recommendedName>
</protein>
<name>A0A4D6YCY7_9GAMM</name>
<dbReference type="GO" id="GO:0000287">
    <property type="term" value="F:magnesium ion binding"/>
    <property type="evidence" value="ECO:0007669"/>
    <property type="project" value="UniProtKB-UniRule"/>
</dbReference>
<feature type="domain" description="Pyruvate kinase barrel" evidence="21">
    <location>
        <begin position="6"/>
        <end position="331"/>
    </location>
</feature>
<evidence type="ECO:0000256" key="18">
    <source>
        <dbReference type="ARBA" id="ARBA00048152"/>
    </source>
</evidence>
<evidence type="ECO:0000256" key="12">
    <source>
        <dbReference type="ARBA" id="ARBA00022777"/>
    </source>
</evidence>
<evidence type="ECO:0000256" key="13">
    <source>
        <dbReference type="ARBA" id="ARBA00022840"/>
    </source>
</evidence>
<dbReference type="Gene3D" id="3.40.1380.20">
    <property type="entry name" value="Pyruvate kinase, C-terminal domain"/>
    <property type="match status" value="1"/>
</dbReference>
<dbReference type="Pfam" id="PF02887">
    <property type="entry name" value="PK_C"/>
    <property type="match status" value="1"/>
</dbReference>
<evidence type="ECO:0000256" key="4">
    <source>
        <dbReference type="ARBA" id="ARBA00008663"/>
    </source>
</evidence>
<gene>
    <name evidence="23" type="primary">pyk</name>
    <name evidence="23" type="ORF">D9V74_01510</name>
</gene>
<dbReference type="Pfam" id="PF00224">
    <property type="entry name" value="PK"/>
    <property type="match status" value="1"/>
</dbReference>
<dbReference type="Gene3D" id="2.40.33.10">
    <property type="entry name" value="PK beta-barrel domain-like"/>
    <property type="match status" value="1"/>
</dbReference>
<evidence type="ECO:0000256" key="17">
    <source>
        <dbReference type="ARBA" id="ARBA00023317"/>
    </source>
</evidence>
<dbReference type="EC" id="2.7.1.40" evidence="6 19"/>
<dbReference type="InterPro" id="IPR018209">
    <property type="entry name" value="Pyrv_Knase_AS"/>
</dbReference>
<dbReference type="PROSITE" id="PS00110">
    <property type="entry name" value="PYRUVATE_KINASE"/>
    <property type="match status" value="1"/>
</dbReference>
<dbReference type="RefSeq" id="WP_158362644.1">
    <property type="nucleotide sequence ID" value="NZ_CP034864.1"/>
</dbReference>
<evidence type="ECO:0000259" key="21">
    <source>
        <dbReference type="Pfam" id="PF00224"/>
    </source>
</evidence>
<dbReference type="PANTHER" id="PTHR11817">
    <property type="entry name" value="PYRUVATE KINASE"/>
    <property type="match status" value="1"/>
</dbReference>
<evidence type="ECO:0000256" key="7">
    <source>
        <dbReference type="ARBA" id="ARBA00018587"/>
    </source>
</evidence>
<dbReference type="InterPro" id="IPR001697">
    <property type="entry name" value="Pyr_Knase"/>
</dbReference>
<dbReference type="InterPro" id="IPR011037">
    <property type="entry name" value="Pyrv_Knase-like_insert_dom_sf"/>
</dbReference>
<dbReference type="InterPro" id="IPR015793">
    <property type="entry name" value="Pyrv_Knase_brl"/>
</dbReference>
<keyword evidence="16 20" id="KW-0324">Glycolysis</keyword>
<keyword evidence="11" id="KW-0547">Nucleotide-binding</keyword>
<evidence type="ECO:0000256" key="11">
    <source>
        <dbReference type="ARBA" id="ARBA00022741"/>
    </source>
</evidence>
<dbReference type="EMBL" id="CP034864">
    <property type="protein sequence ID" value="QCI23858.1"/>
    <property type="molecule type" value="Genomic_DNA"/>
</dbReference>
<keyword evidence="14 20" id="KW-0460">Magnesium</keyword>
<dbReference type="InterPro" id="IPR015813">
    <property type="entry name" value="Pyrv/PenolPyrv_kinase-like_dom"/>
</dbReference>
<evidence type="ECO:0000256" key="16">
    <source>
        <dbReference type="ARBA" id="ARBA00023152"/>
    </source>
</evidence>
<comment type="similarity">
    <text evidence="4 20">Belongs to the pyruvate kinase family.</text>
</comment>
<keyword evidence="12 20" id="KW-0418">Kinase</keyword>
<comment type="pathway">
    <text evidence="3 20">Carbohydrate degradation; glycolysis; pyruvate from D-glyceraldehyde 3-phosphate: step 5/5.</text>
</comment>
<dbReference type="AlphaFoldDB" id="A0A4D6YCY7"/>
<proteinExistence type="inferred from homology"/>
<accession>A0A4D6YCY7</accession>
<dbReference type="UniPathway" id="UPA00109">
    <property type="reaction ID" value="UER00188"/>
</dbReference>
<evidence type="ECO:0000256" key="15">
    <source>
        <dbReference type="ARBA" id="ARBA00022958"/>
    </source>
</evidence>
<dbReference type="NCBIfam" id="TIGR01064">
    <property type="entry name" value="pyruv_kin"/>
    <property type="match status" value="1"/>
</dbReference>
<dbReference type="Proteomes" id="UP000298745">
    <property type="component" value="Chromosome"/>
</dbReference>
<dbReference type="NCBIfam" id="NF004491">
    <property type="entry name" value="PRK05826.1"/>
    <property type="match status" value="1"/>
</dbReference>
<evidence type="ECO:0000256" key="14">
    <source>
        <dbReference type="ARBA" id="ARBA00022842"/>
    </source>
</evidence>
<reference evidence="23 24" key="2">
    <citation type="submission" date="2019-05" db="EMBL/GenBank/DDBJ databases">
        <title>Genome evolution of the obligate endosymbiont Buchnera aphidicola.</title>
        <authorList>
            <person name="Moran N.A."/>
        </authorList>
    </citation>
    <scope>NUCLEOTIDE SEQUENCE [LARGE SCALE GENOMIC DNA]</scope>
    <source>
        <strain evidence="23 24">Msa</strain>
    </source>
</reference>
<keyword evidence="9 20" id="KW-0808">Transferase</keyword>
<keyword evidence="17 23" id="KW-0670">Pyruvate</keyword>
<evidence type="ECO:0000256" key="6">
    <source>
        <dbReference type="ARBA" id="ARBA00012142"/>
    </source>
</evidence>
<dbReference type="PRINTS" id="PR01050">
    <property type="entry name" value="PYRUVTKNASE"/>
</dbReference>
<sequence length="480" mass="52984">MLNRLRRTKIVATLGPSTDINNNLKKIIQSGANVLRFNFSHGSADEHKLRAYQVKEIMKDLNFHIALLGDLQGPKIRISRFRNSYIFLKINDIFILDVILEENSGTQERVGIDYKRLPYDVTVNDVLLLDDGRIQLKVINVTDSEIITKVIMGGILSNNKGINKLGGGLSANVLTEKDKKDIILATEIDVDYLAISFPRCSDDLKKARKLAEKSGSHAKIIAKIERAEAVMNQDVIEDIISESDAIMIARGDLGVEIGDYELAGIQKKLIKTSRKLNKIVITATQMMESMITNPLPTRAEVMDVANAVLDGSDAVMLSAETASGKYPSETVIKMAKICQGAEKMPSINVSKHRLNVQFNDIEEAIAMSAMYVANHLKGIKAIIIMTESGKTALMTSRITSGLPIFALSKNKKTLRLSALYRGVTPVYFHSKNDGFKSSQEAILLLCNKGFLFSGDLVIITQGDIMNEIGKTNTSRILKVL</sequence>
<comment type="subunit">
    <text evidence="5">Homotetramer.</text>
</comment>
<evidence type="ECO:0000256" key="19">
    <source>
        <dbReference type="NCBIfam" id="TIGR01064"/>
    </source>
</evidence>
<comment type="cofactor">
    <cofactor evidence="1">
        <name>Mg(2+)</name>
        <dbReference type="ChEBI" id="CHEBI:18420"/>
    </cofactor>
</comment>
<dbReference type="Gene3D" id="3.20.20.60">
    <property type="entry name" value="Phosphoenolpyruvate-binding domains"/>
    <property type="match status" value="1"/>
</dbReference>
<evidence type="ECO:0000256" key="20">
    <source>
        <dbReference type="RuleBase" id="RU000504"/>
    </source>
</evidence>
<reference evidence="23 24" key="1">
    <citation type="submission" date="2018-12" db="EMBL/GenBank/DDBJ databases">
        <authorList>
            <person name="Chong R.A."/>
        </authorList>
    </citation>
    <scope>NUCLEOTIDE SEQUENCE [LARGE SCALE GENOMIC DNA]</scope>
    <source>
        <strain evidence="23 24">Msa</strain>
    </source>
</reference>
<evidence type="ECO:0000313" key="23">
    <source>
        <dbReference type="EMBL" id="QCI23858.1"/>
    </source>
</evidence>
<dbReference type="InterPro" id="IPR015806">
    <property type="entry name" value="Pyrv_Knase_insert_dom_sf"/>
</dbReference>
<keyword evidence="13" id="KW-0067">ATP-binding</keyword>
<evidence type="ECO:0000256" key="9">
    <source>
        <dbReference type="ARBA" id="ARBA00022679"/>
    </source>
</evidence>
<evidence type="ECO:0000256" key="5">
    <source>
        <dbReference type="ARBA" id="ARBA00011881"/>
    </source>
</evidence>
<dbReference type="InterPro" id="IPR015795">
    <property type="entry name" value="Pyrv_Knase_C"/>
</dbReference>
<dbReference type="InterPro" id="IPR036918">
    <property type="entry name" value="Pyrv_Knase_C_sf"/>
</dbReference>
<keyword evidence="10" id="KW-0479">Metal-binding</keyword>